<gene>
    <name evidence="6" type="ORF">G5S32_17590</name>
</gene>
<dbReference type="Gene3D" id="1.10.10.10">
    <property type="entry name" value="Winged helix-like DNA-binding domain superfamily/Winged helix DNA-binding domain"/>
    <property type="match status" value="1"/>
</dbReference>
<evidence type="ECO:0000256" key="2">
    <source>
        <dbReference type="ARBA" id="ARBA00023015"/>
    </source>
</evidence>
<dbReference type="Pfam" id="PF00126">
    <property type="entry name" value="HTH_1"/>
    <property type="match status" value="1"/>
</dbReference>
<comment type="similarity">
    <text evidence="1">Belongs to the LysR transcriptional regulatory family.</text>
</comment>
<dbReference type="Gene3D" id="3.40.190.290">
    <property type="match status" value="1"/>
</dbReference>
<keyword evidence="7" id="KW-1185">Reference proteome</keyword>
<feature type="domain" description="HTH lysR-type" evidence="5">
    <location>
        <begin position="1"/>
        <end position="59"/>
    </location>
</feature>
<sequence>MDRLKSMEVFVAVVDDKSLTAAASKLDISRSMATRHINALEESLGVKLLYRSTRNLVLTSNGEELVPFCREILKQSEMLYHVAQHQHSALEGKIALASSISFGQLYLAQSVERFLERHPNVSIELHIFDKPVDAIKEGVDIAIEGGNRLPDQLIGRRLADFPSVICATPEYINTHEPIREPQDLTQHNCLVHKKLGQVWSFTDKGNAKNGLSVKVKSNYTVNDTTILLKATLSSRGLCCLPVPDVRDYIESGLLTTVLDEYHVNQFGIWALYASRHYQPKLHKAFLDFLVDDLKHASRGV</sequence>
<proteinExistence type="inferred from homology"/>
<dbReference type="InterPro" id="IPR036388">
    <property type="entry name" value="WH-like_DNA-bd_sf"/>
</dbReference>
<dbReference type="EMBL" id="CP049332">
    <property type="protein sequence ID" value="QIH43795.1"/>
    <property type="molecule type" value="Genomic_DNA"/>
</dbReference>
<evidence type="ECO:0000313" key="7">
    <source>
        <dbReference type="Proteomes" id="UP000503003"/>
    </source>
</evidence>
<dbReference type="InterPro" id="IPR000847">
    <property type="entry name" value="LysR_HTH_N"/>
</dbReference>
<dbReference type="SUPFAM" id="SSF46785">
    <property type="entry name" value="Winged helix' DNA-binding domain"/>
    <property type="match status" value="1"/>
</dbReference>
<dbReference type="FunFam" id="1.10.10.10:FF:000001">
    <property type="entry name" value="LysR family transcriptional regulator"/>
    <property type="match status" value="1"/>
</dbReference>
<dbReference type="CDD" id="cd08422">
    <property type="entry name" value="PBP2_CrgA_like"/>
    <property type="match status" value="1"/>
</dbReference>
<dbReference type="GO" id="GO:0003700">
    <property type="term" value="F:DNA-binding transcription factor activity"/>
    <property type="evidence" value="ECO:0007669"/>
    <property type="project" value="InterPro"/>
</dbReference>
<keyword evidence="2" id="KW-0805">Transcription regulation</keyword>
<organism evidence="6 7">
    <name type="scientific">Vibrio ziniensis</name>
    <dbReference type="NCBI Taxonomy" id="2711221"/>
    <lineage>
        <taxon>Bacteria</taxon>
        <taxon>Pseudomonadati</taxon>
        <taxon>Pseudomonadota</taxon>
        <taxon>Gammaproteobacteria</taxon>
        <taxon>Vibrionales</taxon>
        <taxon>Vibrionaceae</taxon>
        <taxon>Vibrio</taxon>
    </lineage>
</organism>
<dbReference type="InterPro" id="IPR058163">
    <property type="entry name" value="LysR-type_TF_proteobact-type"/>
</dbReference>
<dbReference type="PANTHER" id="PTHR30537">
    <property type="entry name" value="HTH-TYPE TRANSCRIPTIONAL REGULATOR"/>
    <property type="match status" value="1"/>
</dbReference>
<protein>
    <submittedName>
        <fullName evidence="6">LysR family transcriptional regulator</fullName>
    </submittedName>
</protein>
<dbReference type="GO" id="GO:0006351">
    <property type="term" value="P:DNA-templated transcription"/>
    <property type="evidence" value="ECO:0007669"/>
    <property type="project" value="TreeGrafter"/>
</dbReference>
<evidence type="ECO:0000313" key="6">
    <source>
        <dbReference type="EMBL" id="QIH43795.1"/>
    </source>
</evidence>
<dbReference type="PROSITE" id="PS50931">
    <property type="entry name" value="HTH_LYSR"/>
    <property type="match status" value="1"/>
</dbReference>
<dbReference type="InterPro" id="IPR036390">
    <property type="entry name" value="WH_DNA-bd_sf"/>
</dbReference>
<evidence type="ECO:0000256" key="4">
    <source>
        <dbReference type="ARBA" id="ARBA00023163"/>
    </source>
</evidence>
<accession>A0A6G7CNW6</accession>
<reference evidence="6 7" key="1">
    <citation type="submission" date="2020-02" db="EMBL/GenBank/DDBJ databases">
        <title>A complete genome of a marine bacterium Vibrio sp. ZWAL4003 isolated from the mangrove sediment with the ability to degrade polysaccharides.</title>
        <authorList>
            <person name="Wu J."/>
            <person name="Qu W."/>
            <person name="Zeng R."/>
        </authorList>
    </citation>
    <scope>NUCLEOTIDE SEQUENCE [LARGE SCALE GENOMIC DNA]</scope>
    <source>
        <strain evidence="6 7">ZWAL4003</strain>
    </source>
</reference>
<dbReference type="InterPro" id="IPR005119">
    <property type="entry name" value="LysR_subst-bd"/>
</dbReference>
<evidence type="ECO:0000259" key="5">
    <source>
        <dbReference type="PROSITE" id="PS50931"/>
    </source>
</evidence>
<dbReference type="SUPFAM" id="SSF53850">
    <property type="entry name" value="Periplasmic binding protein-like II"/>
    <property type="match status" value="1"/>
</dbReference>
<evidence type="ECO:0000256" key="1">
    <source>
        <dbReference type="ARBA" id="ARBA00009437"/>
    </source>
</evidence>
<keyword evidence="3" id="KW-0238">DNA-binding</keyword>
<evidence type="ECO:0000256" key="3">
    <source>
        <dbReference type="ARBA" id="ARBA00023125"/>
    </source>
</evidence>
<name>A0A6G7CNW6_9VIBR</name>
<dbReference type="Proteomes" id="UP000503003">
    <property type="component" value="Chromosome 2"/>
</dbReference>
<keyword evidence="4" id="KW-0804">Transcription</keyword>
<dbReference type="Pfam" id="PF03466">
    <property type="entry name" value="LysR_substrate"/>
    <property type="match status" value="1"/>
</dbReference>
<dbReference type="GO" id="GO:0043565">
    <property type="term" value="F:sequence-specific DNA binding"/>
    <property type="evidence" value="ECO:0007669"/>
    <property type="project" value="TreeGrafter"/>
</dbReference>
<dbReference type="KEGG" id="vzi:G5S32_17590"/>
<dbReference type="PANTHER" id="PTHR30537:SF35">
    <property type="entry name" value="TRANSCRIPTIONAL REGULATORY PROTEIN"/>
    <property type="match status" value="1"/>
</dbReference>
<dbReference type="AlphaFoldDB" id="A0A6G7CNW6"/>
<dbReference type="RefSeq" id="WP_165313462.1">
    <property type="nucleotide sequence ID" value="NZ_CP049332.1"/>
</dbReference>